<dbReference type="KEGG" id="eae:EAE_21220"/>
<evidence type="ECO:0000313" key="2">
    <source>
        <dbReference type="Proteomes" id="UP000008881"/>
    </source>
</evidence>
<name>A0A0H3G1U8_KLEAK</name>
<dbReference type="AlphaFoldDB" id="A0A0H3G1U8"/>
<dbReference type="Pfam" id="PF07358">
    <property type="entry name" value="DUF1482"/>
    <property type="match status" value="1"/>
</dbReference>
<dbReference type="EMBL" id="CP002824">
    <property type="protein sequence ID" value="AEG99149.1"/>
    <property type="molecule type" value="Genomic_DNA"/>
</dbReference>
<dbReference type="Proteomes" id="UP000008881">
    <property type="component" value="Chromosome"/>
</dbReference>
<protein>
    <recommendedName>
        <fullName evidence="3">DUF1482 family protein</fullName>
    </recommendedName>
</protein>
<organism evidence="1 2">
    <name type="scientific">Klebsiella aerogenes (strain ATCC 13048 / DSM 30053 / CCUG 1429 / JCM 1235 / KCTC 2190 / NBRC 13534 / NCIMB 10102 / NCTC 10006 / CDC 819-56)</name>
    <name type="common">Enterobacter aerogenes</name>
    <dbReference type="NCBI Taxonomy" id="1028307"/>
    <lineage>
        <taxon>Bacteria</taxon>
        <taxon>Pseudomonadati</taxon>
        <taxon>Pseudomonadota</taxon>
        <taxon>Gammaproteobacteria</taxon>
        <taxon>Enterobacterales</taxon>
        <taxon>Enterobacteriaceae</taxon>
        <taxon>Klebsiella/Raoultella group</taxon>
        <taxon>Klebsiella</taxon>
    </lineage>
</organism>
<sequence>MNTMFALVLTVGMLTGGNMDVLLGVYDSESDCKKAAVEQGIEENCYPLKGVLAENPAAFTAQI</sequence>
<accession>A0A0H3G1U8</accession>
<keyword evidence="2" id="KW-1185">Reference proteome</keyword>
<gene>
    <name evidence="1" type="ordered locus">EAE_21220</name>
</gene>
<dbReference type="OrthoDB" id="6420389at2"/>
<dbReference type="HOGENOM" id="CLU_192090_0_0_6"/>
<dbReference type="RefSeq" id="WP_015705725.1">
    <property type="nucleotide sequence ID" value="NC_015663.1"/>
</dbReference>
<proteinExistence type="predicted"/>
<evidence type="ECO:0008006" key="3">
    <source>
        <dbReference type="Google" id="ProtNLM"/>
    </source>
</evidence>
<reference evidence="1 2" key="1">
    <citation type="journal article" date="2012" name="J. Bacteriol.">
        <title>Complete genome sequence of Enterobacter aerogenes KCTC 2190.</title>
        <authorList>
            <person name="Shin S.H."/>
            <person name="Kim S."/>
            <person name="Kim J.Y."/>
            <person name="Lee S."/>
            <person name="Um Y."/>
            <person name="Oh M.K."/>
            <person name="Kim Y.R."/>
            <person name="Lee J."/>
            <person name="Yang K.S."/>
        </authorList>
    </citation>
    <scope>NUCLEOTIDE SEQUENCE [LARGE SCALE GENOMIC DNA]</scope>
    <source>
        <strain evidence="1 2">KCTC 2190</strain>
    </source>
</reference>
<dbReference type="GeneID" id="93312419"/>
<dbReference type="InterPro" id="IPR009954">
    <property type="entry name" value="DUF1482"/>
</dbReference>
<dbReference type="eggNOG" id="ENOG5033BAK">
    <property type="taxonomic scope" value="Bacteria"/>
</dbReference>
<evidence type="ECO:0000313" key="1">
    <source>
        <dbReference type="EMBL" id="AEG99149.1"/>
    </source>
</evidence>